<dbReference type="EMBL" id="JACHJF010000015">
    <property type="protein sequence ID" value="MBB5120933.1"/>
    <property type="molecule type" value="Genomic_DNA"/>
</dbReference>
<evidence type="ECO:0008006" key="6">
    <source>
        <dbReference type="Google" id="ProtNLM"/>
    </source>
</evidence>
<protein>
    <recommendedName>
        <fullName evidence="6">TROVE domain-containing protein</fullName>
    </recommendedName>
</protein>
<reference evidence="3" key="1">
    <citation type="submission" date="2015-07" db="EMBL/GenBank/DDBJ databases">
        <authorList>
            <person name="Noorani M."/>
        </authorList>
    </citation>
    <scope>NUCLEOTIDE SEQUENCE [LARGE SCALE GENOMIC DNA]</scope>
    <source>
        <strain evidence="3">ATCC 27428</strain>
    </source>
</reference>
<reference evidence="2 5" key="3">
    <citation type="submission" date="2020-08" db="EMBL/GenBank/DDBJ databases">
        <title>Genomic Encyclopedia of Type Strains, Phase III (KMG-III): the genomes of soil and plant-associated and newly described type strains.</title>
        <authorList>
            <person name="Whitman W."/>
        </authorList>
    </citation>
    <scope>NUCLEOTIDE SEQUENCE [LARGE SCALE GENOMIC DNA]</scope>
    <source>
        <strain evidence="2 5">CECT 3259</strain>
    </source>
</reference>
<dbReference type="AlphaFoldDB" id="A0A2N8NTC6"/>
<evidence type="ECO:0000256" key="1">
    <source>
        <dbReference type="SAM" id="MobiDB-lite"/>
    </source>
</evidence>
<proteinExistence type="predicted"/>
<keyword evidence="4" id="KW-1185">Reference proteome</keyword>
<accession>A0A2N8NTC6</accession>
<dbReference type="Proteomes" id="UP000528608">
    <property type="component" value="Unassembled WGS sequence"/>
</dbReference>
<evidence type="ECO:0000313" key="5">
    <source>
        <dbReference type="Proteomes" id="UP000528608"/>
    </source>
</evidence>
<comment type="caution">
    <text evidence="3">The sequence shown here is derived from an EMBL/GenBank/DDBJ whole genome shotgun (WGS) entry which is preliminary data.</text>
</comment>
<evidence type="ECO:0000313" key="3">
    <source>
        <dbReference type="EMBL" id="PNE32002.1"/>
    </source>
</evidence>
<gene>
    <name evidence="3" type="ORF">AF335_19700</name>
    <name evidence="2" type="ORF">FHS36_004384</name>
</gene>
<dbReference type="Proteomes" id="UP000235945">
    <property type="component" value="Unassembled WGS sequence"/>
</dbReference>
<dbReference type="EMBL" id="LGUI01000006">
    <property type="protein sequence ID" value="PNE32002.1"/>
    <property type="molecule type" value="Genomic_DNA"/>
</dbReference>
<evidence type="ECO:0000313" key="4">
    <source>
        <dbReference type="Proteomes" id="UP000235945"/>
    </source>
</evidence>
<dbReference type="OrthoDB" id="208855at2"/>
<name>A0A2N8NTC6_STREU</name>
<organism evidence="3 4">
    <name type="scientific">Streptomyces eurocidicus</name>
    <name type="common">Streptoverticillium eurocidicus</name>
    <dbReference type="NCBI Taxonomy" id="66423"/>
    <lineage>
        <taxon>Bacteria</taxon>
        <taxon>Bacillati</taxon>
        <taxon>Actinomycetota</taxon>
        <taxon>Actinomycetes</taxon>
        <taxon>Kitasatosporales</taxon>
        <taxon>Streptomycetaceae</taxon>
        <taxon>Streptomyces</taxon>
    </lineage>
</organism>
<feature type="region of interest" description="Disordered" evidence="1">
    <location>
        <begin position="1"/>
        <end position="36"/>
    </location>
</feature>
<sequence length="135" mass="14813">MARFNIRAPKPAGPVSPVTTAGPRTRTHLGGKGHARDDRSELFLLAVADFVSQQTHHESGTSRDDRFVTLVRKLAVEDPSWTAGLLAWLRGDGRMRTASLVGAADRHTFGGLTDAAFRMVPLLESGRDAHWPWED</sequence>
<evidence type="ECO:0000313" key="2">
    <source>
        <dbReference type="EMBL" id="MBB5120933.1"/>
    </source>
</evidence>
<reference evidence="4" key="2">
    <citation type="submission" date="2015-07" db="EMBL/GenBank/DDBJ databases">
        <authorList>
            <person name="Graham D.E."/>
            <person name="Giannone R.J."/>
            <person name="Gulvik C.A."/>
            <person name="Hettich R.L."/>
            <person name="Klingeman D.M."/>
            <person name="Mahan K.M."/>
            <person name="Parry R.J."/>
            <person name="Spain J.C."/>
        </authorList>
    </citation>
    <scope>NUCLEOTIDE SEQUENCE [LARGE SCALE GENOMIC DNA]</scope>
    <source>
        <strain evidence="4">ATCC 27428</strain>
    </source>
</reference>